<evidence type="ECO:0000313" key="4">
    <source>
        <dbReference type="Proteomes" id="UP000013783"/>
    </source>
</evidence>
<reference evidence="2 4" key="1">
    <citation type="submission" date="2013-02" db="EMBL/GenBank/DDBJ databases">
        <title>The Genome Sequence of Enterococcus malodoratus ATCC_43197.</title>
        <authorList>
            <consortium name="The Broad Institute Genome Sequencing Platform"/>
            <consortium name="The Broad Institute Genome Sequencing Center for Infectious Disease"/>
            <person name="Earl A.M."/>
            <person name="Gilmore M.S."/>
            <person name="Lebreton F."/>
            <person name="Walker B."/>
            <person name="Young S.K."/>
            <person name="Zeng Q."/>
            <person name="Gargeya S."/>
            <person name="Fitzgerald M."/>
            <person name="Haas B."/>
            <person name="Abouelleil A."/>
            <person name="Alvarado L."/>
            <person name="Arachchi H.M."/>
            <person name="Berlin A.M."/>
            <person name="Chapman S.B."/>
            <person name="Dewar J."/>
            <person name="Goldberg J."/>
            <person name="Griggs A."/>
            <person name="Gujja S."/>
            <person name="Hansen M."/>
            <person name="Howarth C."/>
            <person name="Imamovic A."/>
            <person name="Larimer J."/>
            <person name="McCowan C."/>
            <person name="Murphy C."/>
            <person name="Neiman D."/>
            <person name="Pearson M."/>
            <person name="Priest M."/>
            <person name="Roberts A."/>
            <person name="Saif S."/>
            <person name="Shea T."/>
            <person name="Sisk P."/>
            <person name="Sykes S."/>
            <person name="Wortman J."/>
            <person name="Nusbaum C."/>
            <person name="Birren B."/>
        </authorList>
    </citation>
    <scope>NUCLEOTIDE SEQUENCE [LARGE SCALE GENOMIC DNA]</scope>
    <source>
        <strain evidence="2 4">ATCC 43197</strain>
    </source>
</reference>
<dbReference type="Proteomes" id="UP000014148">
    <property type="component" value="Unassembled WGS sequence"/>
</dbReference>
<keyword evidence="1" id="KW-0812">Transmembrane</keyword>
<organism evidence="2 4">
    <name type="scientific">Enterococcus malodoratus ATCC 43197</name>
    <dbReference type="NCBI Taxonomy" id="1158601"/>
    <lineage>
        <taxon>Bacteria</taxon>
        <taxon>Bacillati</taxon>
        <taxon>Bacillota</taxon>
        <taxon>Bacilli</taxon>
        <taxon>Lactobacillales</taxon>
        <taxon>Enterococcaceae</taxon>
        <taxon>Enterococcus</taxon>
    </lineage>
</organism>
<keyword evidence="5" id="KW-1185">Reference proteome</keyword>
<evidence type="ECO:0000313" key="2">
    <source>
        <dbReference type="EMBL" id="EOH77551.1"/>
    </source>
</evidence>
<dbReference type="EMBL" id="AJAK01000015">
    <property type="protein sequence ID" value="EOH77551.1"/>
    <property type="molecule type" value="Genomic_DNA"/>
</dbReference>
<protein>
    <submittedName>
        <fullName evidence="2">Uncharacterized protein</fullName>
    </submittedName>
</protein>
<feature type="transmembrane region" description="Helical" evidence="1">
    <location>
        <begin position="133"/>
        <end position="158"/>
    </location>
</feature>
<dbReference type="STRING" id="71451.RV07_GL003237"/>
<gene>
    <name evidence="3" type="ORF">I585_03232</name>
    <name evidence="2" type="ORF">UAI_02188</name>
</gene>
<dbReference type="PATRIC" id="fig|1158601.3.peg.2161"/>
<proteinExistence type="predicted"/>
<reference evidence="3 5" key="2">
    <citation type="submission" date="2013-03" db="EMBL/GenBank/DDBJ databases">
        <title>The Genome Sequence of Enterococcus malodoratus ATCC_43197 (PacBio/Illumina hybrid assembly).</title>
        <authorList>
            <consortium name="The Broad Institute Genomics Platform"/>
            <consortium name="The Broad Institute Genome Sequencing Center for Infectious Disease"/>
            <person name="Earl A."/>
            <person name="Russ C."/>
            <person name="Gilmore M."/>
            <person name="Surin D."/>
            <person name="Walker B."/>
            <person name="Young S."/>
            <person name="Zeng Q."/>
            <person name="Gargeya S."/>
            <person name="Fitzgerald M."/>
            <person name="Haas B."/>
            <person name="Abouelleil A."/>
            <person name="Allen A.W."/>
            <person name="Alvarado L."/>
            <person name="Arachchi H.M."/>
            <person name="Berlin A.M."/>
            <person name="Chapman S.B."/>
            <person name="Gainer-Dewar J."/>
            <person name="Goldberg J."/>
            <person name="Griggs A."/>
            <person name="Gujja S."/>
            <person name="Hansen M."/>
            <person name="Howarth C."/>
            <person name="Imamovic A."/>
            <person name="Ireland A."/>
            <person name="Larimer J."/>
            <person name="McCowan C."/>
            <person name="Murphy C."/>
            <person name="Pearson M."/>
            <person name="Poon T.W."/>
            <person name="Priest M."/>
            <person name="Roberts A."/>
            <person name="Saif S."/>
            <person name="Shea T."/>
            <person name="Sisk P."/>
            <person name="Sykes S."/>
            <person name="Wortman J."/>
            <person name="Nusbaum C."/>
            <person name="Birren B."/>
        </authorList>
    </citation>
    <scope>NUCLEOTIDE SEQUENCE [LARGE SCALE GENOMIC DNA]</scope>
    <source>
        <strain evidence="3 5">ATCC 43197</strain>
    </source>
</reference>
<evidence type="ECO:0000256" key="1">
    <source>
        <dbReference type="SAM" id="Phobius"/>
    </source>
</evidence>
<feature type="transmembrane region" description="Helical" evidence="1">
    <location>
        <begin position="103"/>
        <end position="127"/>
    </location>
</feature>
<dbReference type="eggNOG" id="ENOG50303AS">
    <property type="taxonomic scope" value="Bacteria"/>
</dbReference>
<dbReference type="AlphaFoldDB" id="R2RAC8"/>
<feature type="transmembrane region" description="Helical" evidence="1">
    <location>
        <begin position="209"/>
        <end position="227"/>
    </location>
</feature>
<feature type="transmembrane region" description="Helical" evidence="1">
    <location>
        <begin position="20"/>
        <end position="43"/>
    </location>
</feature>
<keyword evidence="1" id="KW-0472">Membrane</keyword>
<dbReference type="EMBL" id="ASWA01000004">
    <property type="protein sequence ID" value="EOT64035.1"/>
    <property type="molecule type" value="Genomic_DNA"/>
</dbReference>
<feature type="transmembrane region" description="Helical" evidence="1">
    <location>
        <begin position="170"/>
        <end position="189"/>
    </location>
</feature>
<keyword evidence="1" id="KW-1133">Transmembrane helix</keyword>
<dbReference type="Proteomes" id="UP000013783">
    <property type="component" value="Unassembled WGS sequence"/>
</dbReference>
<accession>R2RAC8</accession>
<name>R2RAC8_9ENTE</name>
<comment type="caution">
    <text evidence="2">The sequence shown here is derived from an EMBL/GenBank/DDBJ whole genome shotgun (WGS) entry which is preliminary data.</text>
</comment>
<sequence length="236" mass="26479">MRLTLKIFSIGMHVVLRDAIMLFLIPAPLLVGIAFRFLLPWLNQLLLVRSSFSLEPWYPITDGLMIILTPTLLTMSSAFLLLEECDEGLGNYYQITPASHLQYLFARIGIPAIWGFLCAIVITRWFALSDISLLTTISASIIATLFGIAVAMMIVSLASNRVEGLAVSKLTGITLMGLIVAGLVSDSWRWFTSILPSFWVGQLIFEKDLWPTLLLGTLVCLFWFILFTKRFIKKIS</sequence>
<evidence type="ECO:0000313" key="5">
    <source>
        <dbReference type="Proteomes" id="UP000014148"/>
    </source>
</evidence>
<dbReference type="RefSeq" id="WP_010741021.1">
    <property type="nucleotide sequence ID" value="NZ_KB946250.1"/>
</dbReference>
<evidence type="ECO:0000313" key="3">
    <source>
        <dbReference type="EMBL" id="EOT64035.1"/>
    </source>
</evidence>
<dbReference type="OrthoDB" id="1551065at2"/>
<feature type="transmembrane region" description="Helical" evidence="1">
    <location>
        <begin position="63"/>
        <end position="82"/>
    </location>
</feature>